<organism evidence="1">
    <name type="scientific">Streptomyces sp. NBC_00060</name>
    <dbReference type="NCBI Taxonomy" id="2975636"/>
    <lineage>
        <taxon>Bacteria</taxon>
        <taxon>Bacillati</taxon>
        <taxon>Actinomycetota</taxon>
        <taxon>Actinomycetes</taxon>
        <taxon>Kitasatosporales</taxon>
        <taxon>Streptomycetaceae</taxon>
        <taxon>Streptomyces</taxon>
    </lineage>
</organism>
<dbReference type="EMBL" id="CP108253">
    <property type="protein sequence ID" value="WTU44596.1"/>
    <property type="molecule type" value="Genomic_DNA"/>
</dbReference>
<protein>
    <recommendedName>
        <fullName evidence="2">XRE family transcriptional regulator</fullName>
    </recommendedName>
</protein>
<reference evidence="1" key="1">
    <citation type="submission" date="2022-10" db="EMBL/GenBank/DDBJ databases">
        <title>The complete genomes of actinobacterial strains from the NBC collection.</title>
        <authorList>
            <person name="Joergensen T.S."/>
            <person name="Alvarez Arevalo M."/>
            <person name="Sterndorff E.B."/>
            <person name="Faurdal D."/>
            <person name="Vuksanovic O."/>
            <person name="Mourched A.-S."/>
            <person name="Charusanti P."/>
            <person name="Shaw S."/>
            <person name="Blin K."/>
            <person name="Weber T."/>
        </authorList>
    </citation>
    <scope>NUCLEOTIDE SEQUENCE</scope>
    <source>
        <strain evidence="1">NBC_00060</strain>
    </source>
</reference>
<evidence type="ECO:0000313" key="1">
    <source>
        <dbReference type="EMBL" id="WTU44596.1"/>
    </source>
</evidence>
<accession>A0AAU2HCE3</accession>
<gene>
    <name evidence="1" type="ORF">OHV25_35900</name>
</gene>
<dbReference type="AlphaFoldDB" id="A0AAU2HCE3"/>
<sequence length="310" mass="34684">MPPQPPLPDLADALRHGPFEFALDCAVRASGLSLERIQHRLAARGVAVSVTTLSYWRRGRSRPERPQSRQAVRLLEELLGLPTDSLVSLLGPQRPRGRWVNRPPRVLETEDLWQEYKSLPGLLDAMGSNDDGLARLAVHDRYEIDENGAERRLTVTMVLRAERERVDRLVLISRGDDPERELPALTGIRNARKGRVRSDTSVPLSVAELLLDRVLTKGETDVIEYTYAFSTTGARTSEVGTGFRAPARLYTLEVQFHPDAVPIRCHRYFGTTAGGPMDPAEQVWISASGRAAFTVEDPGPGFQAMRWEWD</sequence>
<proteinExistence type="predicted"/>
<name>A0AAU2HCE3_9ACTN</name>
<evidence type="ECO:0008006" key="2">
    <source>
        <dbReference type="Google" id="ProtNLM"/>
    </source>
</evidence>